<dbReference type="PANTHER" id="PTHR37542:SF3">
    <property type="entry name" value="PRION-INHIBITION AND PROPAGATION HELO DOMAIN-CONTAINING PROTEIN"/>
    <property type="match status" value="1"/>
</dbReference>
<dbReference type="OrthoDB" id="1911848at2759"/>
<dbReference type="AlphaFoldDB" id="A0A1L9VBX7"/>
<dbReference type="EMBL" id="KV878906">
    <property type="protein sequence ID" value="OJJ81399.1"/>
    <property type="molecule type" value="Genomic_DNA"/>
</dbReference>
<reference evidence="2" key="1">
    <citation type="journal article" date="2017" name="Genome Biol.">
        <title>Comparative genomics reveals high biological diversity and specific adaptations in the industrially and medically important fungal genus Aspergillus.</title>
        <authorList>
            <person name="de Vries R.P."/>
            <person name="Riley R."/>
            <person name="Wiebenga A."/>
            <person name="Aguilar-Osorio G."/>
            <person name="Amillis S."/>
            <person name="Uchima C.A."/>
            <person name="Anderluh G."/>
            <person name="Asadollahi M."/>
            <person name="Askin M."/>
            <person name="Barry K."/>
            <person name="Battaglia E."/>
            <person name="Bayram O."/>
            <person name="Benocci T."/>
            <person name="Braus-Stromeyer S.A."/>
            <person name="Caldana C."/>
            <person name="Canovas D."/>
            <person name="Cerqueira G.C."/>
            <person name="Chen F."/>
            <person name="Chen W."/>
            <person name="Choi C."/>
            <person name="Clum A."/>
            <person name="Dos Santos R.A."/>
            <person name="Damasio A.R."/>
            <person name="Diallinas G."/>
            <person name="Emri T."/>
            <person name="Fekete E."/>
            <person name="Flipphi M."/>
            <person name="Freyberg S."/>
            <person name="Gallo A."/>
            <person name="Gournas C."/>
            <person name="Habgood R."/>
            <person name="Hainaut M."/>
            <person name="Harispe M.L."/>
            <person name="Henrissat B."/>
            <person name="Hilden K.S."/>
            <person name="Hope R."/>
            <person name="Hossain A."/>
            <person name="Karabika E."/>
            <person name="Karaffa L."/>
            <person name="Karanyi Z."/>
            <person name="Krasevec N."/>
            <person name="Kuo A."/>
            <person name="Kusch H."/>
            <person name="LaButti K."/>
            <person name="Lagendijk E.L."/>
            <person name="Lapidus A."/>
            <person name="Levasseur A."/>
            <person name="Lindquist E."/>
            <person name="Lipzen A."/>
            <person name="Logrieco A.F."/>
            <person name="MacCabe A."/>
            <person name="Maekelae M.R."/>
            <person name="Malavazi I."/>
            <person name="Melin P."/>
            <person name="Meyer V."/>
            <person name="Mielnichuk N."/>
            <person name="Miskei M."/>
            <person name="Molnar A.P."/>
            <person name="Mule G."/>
            <person name="Ngan C.Y."/>
            <person name="Orejas M."/>
            <person name="Orosz E."/>
            <person name="Ouedraogo J.P."/>
            <person name="Overkamp K.M."/>
            <person name="Park H.-S."/>
            <person name="Perrone G."/>
            <person name="Piumi F."/>
            <person name="Punt P.J."/>
            <person name="Ram A.F."/>
            <person name="Ramon A."/>
            <person name="Rauscher S."/>
            <person name="Record E."/>
            <person name="Riano-Pachon D.M."/>
            <person name="Robert V."/>
            <person name="Roehrig J."/>
            <person name="Ruller R."/>
            <person name="Salamov A."/>
            <person name="Salih N.S."/>
            <person name="Samson R.A."/>
            <person name="Sandor E."/>
            <person name="Sanguinetti M."/>
            <person name="Schuetze T."/>
            <person name="Sepcic K."/>
            <person name="Shelest E."/>
            <person name="Sherlock G."/>
            <person name="Sophianopoulou V."/>
            <person name="Squina F.M."/>
            <person name="Sun H."/>
            <person name="Susca A."/>
            <person name="Todd R.B."/>
            <person name="Tsang A."/>
            <person name="Unkles S.E."/>
            <person name="van de Wiele N."/>
            <person name="van Rossen-Uffink D."/>
            <person name="Oliveira J.V."/>
            <person name="Vesth T.C."/>
            <person name="Visser J."/>
            <person name="Yu J.-H."/>
            <person name="Zhou M."/>
            <person name="Andersen M.R."/>
            <person name="Archer D.B."/>
            <person name="Baker S.E."/>
            <person name="Benoit I."/>
            <person name="Brakhage A.A."/>
            <person name="Braus G.H."/>
            <person name="Fischer R."/>
            <person name="Frisvad J.C."/>
            <person name="Goldman G.H."/>
            <person name="Houbraken J."/>
            <person name="Oakley B."/>
            <person name="Pocsi I."/>
            <person name="Scazzocchio C."/>
            <person name="Seiboth B."/>
            <person name="vanKuyk P.A."/>
            <person name="Wortman J."/>
            <person name="Dyer P.S."/>
            <person name="Grigoriev I.V."/>
        </authorList>
    </citation>
    <scope>NUCLEOTIDE SEQUENCE [LARGE SCALE GENOMIC DNA]</scope>
    <source>
        <strain evidence="2">CBS 516.65</strain>
    </source>
</reference>
<sequence>MSNAFEDIYDGKALFDQFDPDIQQQIDILCNEIKSILQEGVELLERRYGLPSEPTRPVASKCKQKSSHVTFSLRSSPSLPALLKWSLRDKKRVEAILHSYKDRNSRLKRKVELWCLASQLGISFDHLVHLQTDDTSRRLGFDKDASLRLAQSSWGKIEESLELTDPVWDLYLKRIQPIEHQGMFTMFMKDGVAHMQENHYHNYPEPALEARTKSKIEYLAHLLHQPKEQLFRILPCVEWKYIQDQSCISFVFEVQPKPAGAPVSLQRLLFGMEHRPELGDKFRLALGLSECIAQLHMVQWLHESFRSDNILLFPHPASDDLLDQRDMNFTAPWVLGFEYSRPDPFFSAEQAGFEPTRDIYRHPDRQGQQKETFKKIHGIYALGVVLLEIGLWEPAVKLQKNKVEDDTREDLKLQQAFRHQVIDVIEQAANHV</sequence>
<dbReference type="Proteomes" id="UP000184300">
    <property type="component" value="Unassembled WGS sequence"/>
</dbReference>
<keyword evidence="2" id="KW-1185">Reference proteome</keyword>
<dbReference type="Gene3D" id="1.10.510.10">
    <property type="entry name" value="Transferase(Phosphotransferase) domain 1"/>
    <property type="match status" value="1"/>
</dbReference>
<accession>A0A1L9VBX7</accession>
<protein>
    <recommendedName>
        <fullName evidence="3">Protein kinase domain-containing protein</fullName>
    </recommendedName>
</protein>
<dbReference type="RefSeq" id="XP_022398097.1">
    <property type="nucleotide sequence ID" value="XM_022550278.1"/>
</dbReference>
<dbReference type="VEuPathDB" id="FungiDB:ASPGLDRAFT_84441"/>
<dbReference type="SUPFAM" id="SSF56112">
    <property type="entry name" value="Protein kinase-like (PK-like)"/>
    <property type="match status" value="1"/>
</dbReference>
<evidence type="ECO:0000313" key="1">
    <source>
        <dbReference type="EMBL" id="OJJ81399.1"/>
    </source>
</evidence>
<dbReference type="InterPro" id="IPR011009">
    <property type="entry name" value="Kinase-like_dom_sf"/>
</dbReference>
<dbReference type="STRING" id="1160497.A0A1L9VBX7"/>
<evidence type="ECO:0008006" key="3">
    <source>
        <dbReference type="Google" id="ProtNLM"/>
    </source>
</evidence>
<proteinExistence type="predicted"/>
<gene>
    <name evidence="1" type="ORF">ASPGLDRAFT_84441</name>
</gene>
<dbReference type="GeneID" id="34466538"/>
<dbReference type="PANTHER" id="PTHR37542">
    <property type="entry name" value="HELO DOMAIN-CONTAINING PROTEIN-RELATED"/>
    <property type="match status" value="1"/>
</dbReference>
<name>A0A1L9VBX7_ASPGL</name>
<organism evidence="1 2">
    <name type="scientific">Aspergillus glaucus CBS 516.65</name>
    <dbReference type="NCBI Taxonomy" id="1160497"/>
    <lineage>
        <taxon>Eukaryota</taxon>
        <taxon>Fungi</taxon>
        <taxon>Dikarya</taxon>
        <taxon>Ascomycota</taxon>
        <taxon>Pezizomycotina</taxon>
        <taxon>Eurotiomycetes</taxon>
        <taxon>Eurotiomycetidae</taxon>
        <taxon>Eurotiales</taxon>
        <taxon>Aspergillaceae</taxon>
        <taxon>Aspergillus</taxon>
        <taxon>Aspergillus subgen. Aspergillus</taxon>
    </lineage>
</organism>
<evidence type="ECO:0000313" key="2">
    <source>
        <dbReference type="Proteomes" id="UP000184300"/>
    </source>
</evidence>